<name>A0AAE4I1G7_9ENTE</name>
<evidence type="ECO:0000256" key="2">
    <source>
        <dbReference type="PROSITE-ProRule" id="PRU00335"/>
    </source>
</evidence>
<proteinExistence type="predicted"/>
<evidence type="ECO:0000256" key="1">
    <source>
        <dbReference type="ARBA" id="ARBA00023125"/>
    </source>
</evidence>
<dbReference type="RefSeq" id="WP_311796915.1">
    <property type="nucleotide sequence ID" value="NZ_JARQAI010000007.1"/>
</dbReference>
<evidence type="ECO:0000313" key="4">
    <source>
        <dbReference type="EMBL" id="MDT2736828.1"/>
    </source>
</evidence>
<protein>
    <submittedName>
        <fullName evidence="4">TetR/AcrR family transcriptional regulator</fullName>
    </submittedName>
</protein>
<dbReference type="InterPro" id="IPR001647">
    <property type="entry name" value="HTH_TetR"/>
</dbReference>
<dbReference type="PROSITE" id="PS50977">
    <property type="entry name" value="HTH_TETR_2"/>
    <property type="match status" value="1"/>
</dbReference>
<keyword evidence="1 2" id="KW-0238">DNA-binding</keyword>
<dbReference type="SUPFAM" id="SSF46689">
    <property type="entry name" value="Homeodomain-like"/>
    <property type="match status" value="1"/>
</dbReference>
<reference evidence="4" key="1">
    <citation type="submission" date="2023-03" db="EMBL/GenBank/DDBJ databases">
        <authorList>
            <person name="Shen W."/>
            <person name="Cai J."/>
        </authorList>
    </citation>
    <scope>NUCLEOTIDE SEQUENCE</scope>
    <source>
        <strain evidence="4">P69-2</strain>
    </source>
</reference>
<gene>
    <name evidence="4" type="ORF">P7H00_06775</name>
</gene>
<dbReference type="GO" id="GO:0003677">
    <property type="term" value="F:DNA binding"/>
    <property type="evidence" value="ECO:0007669"/>
    <property type="project" value="UniProtKB-UniRule"/>
</dbReference>
<dbReference type="Gene3D" id="1.10.10.60">
    <property type="entry name" value="Homeodomain-like"/>
    <property type="match status" value="1"/>
</dbReference>
<feature type="DNA-binding region" description="H-T-H motif" evidence="2">
    <location>
        <begin position="28"/>
        <end position="47"/>
    </location>
</feature>
<dbReference type="InterPro" id="IPR009057">
    <property type="entry name" value="Homeodomain-like_sf"/>
</dbReference>
<comment type="caution">
    <text evidence="4">The sequence shown here is derived from an EMBL/GenBank/DDBJ whole genome shotgun (WGS) entry which is preliminary data.</text>
</comment>
<dbReference type="EMBL" id="JARQAI010000007">
    <property type="protein sequence ID" value="MDT2736828.1"/>
    <property type="molecule type" value="Genomic_DNA"/>
</dbReference>
<sequence length="186" mass="21473">MKTSRLNKDTVIECAMDLVCESGITGLRLNKIADRLAVKSPSLYTHTGNITELRQAVIQRAMEDFREQLVDSLIGRAELCAFIELGKTWATYAKEQHVFYSVFYEKEYSVSYEKSISIFLRSAFERIFLDCDLNEKEILQVERVLTNYFRGQADHFTEGTIDEEELISDLEIIYSGILQKFAKITQ</sequence>
<evidence type="ECO:0000259" key="3">
    <source>
        <dbReference type="PROSITE" id="PS50977"/>
    </source>
</evidence>
<accession>A0AAE4I1G7</accession>
<evidence type="ECO:0000313" key="5">
    <source>
        <dbReference type="Proteomes" id="UP001180842"/>
    </source>
</evidence>
<dbReference type="Proteomes" id="UP001180842">
    <property type="component" value="Unassembled WGS sequence"/>
</dbReference>
<organism evidence="4 5">
    <name type="scientific">Enterococcus pseudoavium</name>
    <dbReference type="NCBI Taxonomy" id="44007"/>
    <lineage>
        <taxon>Bacteria</taxon>
        <taxon>Bacillati</taxon>
        <taxon>Bacillota</taxon>
        <taxon>Bacilli</taxon>
        <taxon>Lactobacillales</taxon>
        <taxon>Enterococcaceae</taxon>
        <taxon>Enterococcus</taxon>
    </lineage>
</organism>
<dbReference type="AlphaFoldDB" id="A0AAE4I1G7"/>
<feature type="domain" description="HTH tetR-type" evidence="3">
    <location>
        <begin position="5"/>
        <end position="65"/>
    </location>
</feature>